<evidence type="ECO:0000256" key="6">
    <source>
        <dbReference type="ARBA" id="ARBA00023136"/>
    </source>
</evidence>
<dbReference type="GO" id="GO:0016020">
    <property type="term" value="C:membrane"/>
    <property type="evidence" value="ECO:0007669"/>
    <property type="project" value="UniProtKB-SubCell"/>
</dbReference>
<dbReference type="Proteomes" id="UP000295793">
    <property type="component" value="Unassembled WGS sequence"/>
</dbReference>
<evidence type="ECO:0000313" key="9">
    <source>
        <dbReference type="EMBL" id="TCS43930.1"/>
    </source>
</evidence>
<evidence type="ECO:0000259" key="8">
    <source>
        <dbReference type="Pfam" id="PF01694"/>
    </source>
</evidence>
<dbReference type="RefSeq" id="WP_132699107.1">
    <property type="nucleotide sequence ID" value="NZ_SLZR01000001.1"/>
</dbReference>
<proteinExistence type="inferred from homology"/>
<evidence type="ECO:0000256" key="7">
    <source>
        <dbReference type="SAM" id="Phobius"/>
    </source>
</evidence>
<dbReference type="Gene3D" id="1.20.1540.10">
    <property type="entry name" value="Rhomboid-like"/>
    <property type="match status" value="1"/>
</dbReference>
<comment type="similarity">
    <text evidence="2">Belongs to the peptidase S54 family.</text>
</comment>
<keyword evidence="6 7" id="KW-0472">Membrane</keyword>
<dbReference type="AlphaFoldDB" id="A0A4R3IBD8"/>
<reference evidence="9 10" key="1">
    <citation type="submission" date="2019-03" db="EMBL/GenBank/DDBJ databases">
        <title>Genomic Encyclopedia of Archaeal and Bacterial Type Strains, Phase II (KMG-II): from individual species to whole genera.</title>
        <authorList>
            <person name="Goeker M."/>
        </authorList>
    </citation>
    <scope>NUCLEOTIDE SEQUENCE [LARGE SCALE GENOMIC DNA]</scope>
    <source>
        <strain evidence="9 10">DSM 15388</strain>
    </source>
</reference>
<dbReference type="EMBL" id="SLZR01000001">
    <property type="protein sequence ID" value="TCS43930.1"/>
    <property type="molecule type" value="Genomic_DNA"/>
</dbReference>
<feature type="transmembrane region" description="Helical" evidence="7">
    <location>
        <begin position="12"/>
        <end position="33"/>
    </location>
</feature>
<feature type="transmembrane region" description="Helical" evidence="7">
    <location>
        <begin position="237"/>
        <end position="260"/>
    </location>
</feature>
<evidence type="ECO:0000256" key="1">
    <source>
        <dbReference type="ARBA" id="ARBA00004141"/>
    </source>
</evidence>
<evidence type="ECO:0000256" key="2">
    <source>
        <dbReference type="ARBA" id="ARBA00009045"/>
    </source>
</evidence>
<dbReference type="OrthoDB" id="9814037at2"/>
<feature type="transmembrane region" description="Helical" evidence="7">
    <location>
        <begin position="155"/>
        <end position="177"/>
    </location>
</feature>
<comment type="caution">
    <text evidence="9">The sequence shown here is derived from an EMBL/GenBank/DDBJ whole genome shotgun (WGS) entry which is preliminary data.</text>
</comment>
<dbReference type="Pfam" id="PF01694">
    <property type="entry name" value="Rhomboid"/>
    <property type="match status" value="1"/>
</dbReference>
<evidence type="ECO:0000256" key="3">
    <source>
        <dbReference type="ARBA" id="ARBA00022692"/>
    </source>
</evidence>
<keyword evidence="3 7" id="KW-0812">Transmembrane</keyword>
<gene>
    <name evidence="9" type="ORF">BCF53_101273</name>
</gene>
<keyword evidence="4" id="KW-0378">Hydrolase</keyword>
<dbReference type="PANTHER" id="PTHR43731:SF14">
    <property type="entry name" value="PRESENILIN-ASSOCIATED RHOMBOID-LIKE PROTEIN, MITOCHONDRIAL"/>
    <property type="match status" value="1"/>
</dbReference>
<accession>A0A4R3IBD8</accession>
<protein>
    <submittedName>
        <fullName evidence="9">Rhomboid family protein</fullName>
    </submittedName>
</protein>
<organism evidence="9 10">
    <name type="scientific">Reinekea marinisedimentorum</name>
    <dbReference type="NCBI Taxonomy" id="230495"/>
    <lineage>
        <taxon>Bacteria</taxon>
        <taxon>Pseudomonadati</taxon>
        <taxon>Pseudomonadota</taxon>
        <taxon>Gammaproteobacteria</taxon>
        <taxon>Oceanospirillales</taxon>
        <taxon>Saccharospirillaceae</taxon>
        <taxon>Reinekea</taxon>
    </lineage>
</organism>
<dbReference type="GO" id="GO:0004252">
    <property type="term" value="F:serine-type endopeptidase activity"/>
    <property type="evidence" value="ECO:0007669"/>
    <property type="project" value="InterPro"/>
</dbReference>
<name>A0A4R3IBD8_9GAMM</name>
<feature type="domain" description="Peptidase S54 rhomboid" evidence="8">
    <location>
        <begin position="149"/>
        <end position="295"/>
    </location>
</feature>
<evidence type="ECO:0000256" key="5">
    <source>
        <dbReference type="ARBA" id="ARBA00022989"/>
    </source>
</evidence>
<dbReference type="InterPro" id="IPR022764">
    <property type="entry name" value="Peptidase_S54_rhomboid_dom"/>
</dbReference>
<keyword evidence="5 7" id="KW-1133">Transmembrane helix</keyword>
<comment type="subcellular location">
    <subcellularLocation>
        <location evidence="1">Membrane</location>
        <topology evidence="1">Multi-pass membrane protein</topology>
    </subcellularLocation>
</comment>
<evidence type="ECO:0000313" key="10">
    <source>
        <dbReference type="Proteomes" id="UP000295793"/>
    </source>
</evidence>
<feature type="transmembrane region" description="Helical" evidence="7">
    <location>
        <begin position="275"/>
        <end position="297"/>
    </location>
</feature>
<keyword evidence="10" id="KW-1185">Reference proteome</keyword>
<feature type="transmembrane region" description="Helical" evidence="7">
    <location>
        <begin position="184"/>
        <end position="204"/>
    </location>
</feature>
<dbReference type="SUPFAM" id="SSF144091">
    <property type="entry name" value="Rhomboid-like"/>
    <property type="match status" value="1"/>
</dbReference>
<sequence>MLIVPTEKQLDWKHAPVVLLIIVLTNIAVFIFYQSQDFGKVTAAVNPFINEGLMEQEWPLFEDYLKREKQYDELRDLKRLYEQEYYWPVAQYMFSDTGYYKHALRAARTEMTRSDYDSWKTRRTALQDTFNSRSAYAYGLRSTEVSPVTLITHQFLHGGVMHIFGNLLFLVIFGFAVEAALGHFRFLCFYLIGGVVAGLAQVVTTLGSDVPLVGASGAISGVMAMYLAVFRLKKIEFFYWIFFFVGYFRAPALLILPFYIGKEIYSYYTAVDSNVAFMAHAGGFVAGGILVGLTLLYDKNVLNNAYIEEDQKVSPREKALAEIYRAIESLRFDFALKQLNSLIDQQGLDFELAHIRFNLQKIRKRNGFKQSFHELMTLAGLTPDEIELQKKVWLETKEAPALLSKDDQLELAFRFTGLNDLSAAEQIFDGLYSVKFKPAELKLLAAKLATRFADKKDNARNLKFQEIGQQLANGGQHGVL</sequence>
<dbReference type="InterPro" id="IPR035952">
    <property type="entry name" value="Rhomboid-like_sf"/>
</dbReference>
<dbReference type="InterPro" id="IPR050925">
    <property type="entry name" value="Rhomboid_protease_S54"/>
</dbReference>
<evidence type="ECO:0000256" key="4">
    <source>
        <dbReference type="ARBA" id="ARBA00022801"/>
    </source>
</evidence>
<feature type="transmembrane region" description="Helical" evidence="7">
    <location>
        <begin position="210"/>
        <end position="230"/>
    </location>
</feature>
<dbReference type="PANTHER" id="PTHR43731">
    <property type="entry name" value="RHOMBOID PROTEASE"/>
    <property type="match status" value="1"/>
</dbReference>